<dbReference type="HOGENOM" id="CLU_012817_14_0_5"/>
<dbReference type="STRING" id="983920.Y88_1679"/>
<dbReference type="InParanoid" id="F1Z3H8"/>
<comment type="subcellular location">
    <subcellularLocation>
        <location evidence="1">Cell outer membrane</location>
    </subcellularLocation>
</comment>
<dbReference type="SUPFAM" id="SSF56954">
    <property type="entry name" value="Outer membrane efflux proteins (OEP)"/>
    <property type="match status" value="1"/>
</dbReference>
<dbReference type="InterPro" id="IPR051906">
    <property type="entry name" value="TolC-like"/>
</dbReference>
<evidence type="ECO:0000256" key="6">
    <source>
        <dbReference type="ARBA" id="ARBA00023136"/>
    </source>
</evidence>
<dbReference type="PANTHER" id="PTHR30026">
    <property type="entry name" value="OUTER MEMBRANE PROTEIN TOLC"/>
    <property type="match status" value="1"/>
</dbReference>
<dbReference type="PANTHER" id="PTHR30026:SF20">
    <property type="entry name" value="OUTER MEMBRANE PROTEIN TOLC"/>
    <property type="match status" value="1"/>
</dbReference>
<accession>F1Z3H8</accession>
<dbReference type="AlphaFoldDB" id="F1Z3H8"/>
<dbReference type="GO" id="GO:1990281">
    <property type="term" value="C:efflux pump complex"/>
    <property type="evidence" value="ECO:0007669"/>
    <property type="project" value="TreeGrafter"/>
</dbReference>
<organism evidence="8 9">
    <name type="scientific">Novosphingobium nitrogenifigens DSM 19370</name>
    <dbReference type="NCBI Taxonomy" id="983920"/>
    <lineage>
        <taxon>Bacteria</taxon>
        <taxon>Pseudomonadati</taxon>
        <taxon>Pseudomonadota</taxon>
        <taxon>Alphaproteobacteria</taxon>
        <taxon>Sphingomonadales</taxon>
        <taxon>Sphingomonadaceae</taxon>
        <taxon>Novosphingobium</taxon>
    </lineage>
</organism>
<sequence>MRVPAPVRPARIEGPERSMQSRTVDRSSRRALRGVLAVVLALGGSVAAYAGEPFTLAQLEDLARQGNPALRTAEAGVGGAQAAISTARAFPNPEVEYIAGSMNYRPGVSGVSGASDSLNVTQPLDLPFRRNPRIAAARAGLEAARAGYAAYENDWIAQLRLGYFEALLRRAEKVAADQDLALMQAVYSRISLRVKQGDAPRIELIRAEADLLGVQKTAQAAQLREEQARLQLRSLVGPDLPLDYEPVGQLDAPLPLETAPVLVEQAMKSNPMLAKARAEADQAREQVAYEKAGRLPGVALRAVSERDREMHQNRFGVTLSIPLWDRKLGPVREAEARRSQADLRIEAETFAVRQRIEIALRQYEVAQSQVSALQNGLVAQAKAAFDVAQVAYKTGERGLIDVLDAQRVYRAARADLNSSRYELAAAWVEIQRLVAPVAEPVTRNDP</sequence>
<dbReference type="eggNOG" id="COG1538">
    <property type="taxonomic scope" value="Bacteria"/>
</dbReference>
<dbReference type="GO" id="GO:0015288">
    <property type="term" value="F:porin activity"/>
    <property type="evidence" value="ECO:0007669"/>
    <property type="project" value="TreeGrafter"/>
</dbReference>
<dbReference type="EMBL" id="AEWJ01000008">
    <property type="protein sequence ID" value="EGD60792.1"/>
    <property type="molecule type" value="Genomic_DNA"/>
</dbReference>
<evidence type="ECO:0000256" key="3">
    <source>
        <dbReference type="ARBA" id="ARBA00022448"/>
    </source>
</evidence>
<dbReference type="InterPro" id="IPR003423">
    <property type="entry name" value="OMP_efflux"/>
</dbReference>
<keyword evidence="5" id="KW-0812">Transmembrane</keyword>
<dbReference type="Proteomes" id="UP000004728">
    <property type="component" value="Unassembled WGS sequence"/>
</dbReference>
<keyword evidence="7" id="KW-0998">Cell outer membrane</keyword>
<evidence type="ECO:0000256" key="7">
    <source>
        <dbReference type="ARBA" id="ARBA00023237"/>
    </source>
</evidence>
<evidence type="ECO:0000256" key="2">
    <source>
        <dbReference type="ARBA" id="ARBA00007613"/>
    </source>
</evidence>
<proteinExistence type="inferred from homology"/>
<comment type="caution">
    <text evidence="8">The sequence shown here is derived from an EMBL/GenBank/DDBJ whole genome shotgun (WGS) entry which is preliminary data.</text>
</comment>
<reference evidence="8 9" key="1">
    <citation type="journal article" date="2012" name="J. Bacteriol.">
        <title>Draft Genome Sequence of Novosphingobium nitrogenifigens Y88T.</title>
        <authorList>
            <person name="Strabala T.J."/>
            <person name="Macdonald L."/>
            <person name="Liu V."/>
            <person name="Smit A.M."/>
        </authorList>
    </citation>
    <scope>NUCLEOTIDE SEQUENCE [LARGE SCALE GENOMIC DNA]</scope>
    <source>
        <strain evidence="8 9">DSM 19370</strain>
    </source>
</reference>
<comment type="similarity">
    <text evidence="2">Belongs to the outer membrane factor (OMF) (TC 1.B.17) family.</text>
</comment>
<dbReference type="Gene3D" id="1.20.1600.10">
    <property type="entry name" value="Outer membrane efflux proteins (OEP)"/>
    <property type="match status" value="1"/>
</dbReference>
<keyword evidence="3" id="KW-0813">Transport</keyword>
<protein>
    <submittedName>
        <fullName evidence="8">Outer membrane efflux protein</fullName>
    </submittedName>
</protein>
<dbReference type="Pfam" id="PF02321">
    <property type="entry name" value="OEP"/>
    <property type="match status" value="2"/>
</dbReference>
<evidence type="ECO:0000256" key="1">
    <source>
        <dbReference type="ARBA" id="ARBA00004442"/>
    </source>
</evidence>
<evidence type="ECO:0000256" key="4">
    <source>
        <dbReference type="ARBA" id="ARBA00022452"/>
    </source>
</evidence>
<dbReference type="GO" id="GO:0009279">
    <property type="term" value="C:cell outer membrane"/>
    <property type="evidence" value="ECO:0007669"/>
    <property type="project" value="UniProtKB-SubCell"/>
</dbReference>
<keyword evidence="6" id="KW-0472">Membrane</keyword>
<gene>
    <name evidence="8" type="ORF">Y88_1679</name>
</gene>
<evidence type="ECO:0000256" key="5">
    <source>
        <dbReference type="ARBA" id="ARBA00022692"/>
    </source>
</evidence>
<name>F1Z3H8_9SPHN</name>
<dbReference type="GO" id="GO:0015562">
    <property type="term" value="F:efflux transmembrane transporter activity"/>
    <property type="evidence" value="ECO:0007669"/>
    <property type="project" value="InterPro"/>
</dbReference>
<keyword evidence="4" id="KW-1134">Transmembrane beta strand</keyword>
<evidence type="ECO:0000313" key="9">
    <source>
        <dbReference type="Proteomes" id="UP000004728"/>
    </source>
</evidence>
<keyword evidence="9" id="KW-1185">Reference proteome</keyword>
<evidence type="ECO:0000313" key="8">
    <source>
        <dbReference type="EMBL" id="EGD60792.1"/>
    </source>
</evidence>